<evidence type="ECO:0000313" key="3">
    <source>
        <dbReference type="Proteomes" id="UP000013963"/>
    </source>
</evidence>
<name>R4UMK0_9MOLU</name>
<keyword evidence="1" id="KW-1133">Transmembrane helix</keyword>
<dbReference type="PATRIC" id="fig|1276229.3.peg.872"/>
<accession>R4UMK0</accession>
<feature type="transmembrane region" description="Helical" evidence="1">
    <location>
        <begin position="194"/>
        <end position="212"/>
    </location>
</feature>
<evidence type="ECO:0008006" key="4">
    <source>
        <dbReference type="Google" id="ProtNLM"/>
    </source>
</evidence>
<reference evidence="2 3" key="1">
    <citation type="journal article" date="2013" name="Genome Biol. Evol.">
        <title>Complete genomes of two dipteran-associated spiroplasmas provided insights into the origin, dynamics, and impacts of viral invasion in spiroplasma.</title>
        <authorList>
            <person name="Ku C."/>
            <person name="Lo W.S."/>
            <person name="Chen L.L."/>
            <person name="Kuo C.H."/>
        </authorList>
    </citation>
    <scope>NUCLEOTIDE SEQUENCE [LARGE SCALE GENOMIC DNA]</scope>
    <source>
        <strain evidence="2">EA-1</strain>
    </source>
</reference>
<evidence type="ECO:0000313" key="2">
    <source>
        <dbReference type="EMBL" id="AGM26466.1"/>
    </source>
</evidence>
<dbReference type="OrthoDB" id="387548at2"/>
<dbReference type="RefSeq" id="WP_016341106.1">
    <property type="nucleotide sequence ID" value="NC_021284.1"/>
</dbReference>
<feature type="transmembrane region" description="Helical" evidence="1">
    <location>
        <begin position="342"/>
        <end position="364"/>
    </location>
</feature>
<dbReference type="AlphaFoldDB" id="R4UMK0"/>
<feature type="transmembrane region" description="Helical" evidence="1">
    <location>
        <begin position="29"/>
        <end position="53"/>
    </location>
</feature>
<feature type="transmembrane region" description="Helical" evidence="1">
    <location>
        <begin position="107"/>
        <end position="130"/>
    </location>
</feature>
<sequence>MSLRKLEKTKATQLVSAAEFKKIKSKKTVIVGISHGLIAAVIYSLVPLLLYILPSNGGYGDLNSTLNTTFYVTMQEIMAAVVMFLFYKPTNFIRYFKKLRHKSAWLIILFGFLGGPFAMIFLQLAVLMTINAAGKVDGTVPNLLLNLNVILAAIGSTIFFRARQSKYTWIALILSTVLIIGMSINFAIEQGLSWSSIGGMCLALVTAGLYSLEALGMSHLMRSSKVKFTDKEAVSIKTGSSAIIMLVFGLPIAALVDNPHQGFWVGYEVFSNFQYYQYLIIFLCGGVIMGTGRMLYYSGLAKAGPTYTTATQLLMFFWTPIFQYLFIVIGVPNEILPPTWYYWIYVIPIIFCTFLISINEYIIFATEVGWRKAFSELFHKVEVVEALPDEKEKDKLVEKTNKK</sequence>
<keyword evidence="1" id="KW-0472">Membrane</keyword>
<dbReference type="Proteomes" id="UP000013963">
    <property type="component" value="Chromosome"/>
</dbReference>
<dbReference type="EMBL" id="CP005078">
    <property type="protein sequence ID" value="AGM26466.1"/>
    <property type="molecule type" value="Genomic_DNA"/>
</dbReference>
<proteinExistence type="predicted"/>
<keyword evidence="3" id="KW-1185">Reference proteome</keyword>
<feature type="transmembrane region" description="Helical" evidence="1">
    <location>
        <begin position="68"/>
        <end position="87"/>
    </location>
</feature>
<feature type="transmembrane region" description="Helical" evidence="1">
    <location>
        <begin position="142"/>
        <end position="160"/>
    </location>
</feature>
<feature type="transmembrane region" description="Helical" evidence="1">
    <location>
        <begin position="233"/>
        <end position="255"/>
    </location>
</feature>
<feature type="transmembrane region" description="Helical" evidence="1">
    <location>
        <begin position="275"/>
        <end position="296"/>
    </location>
</feature>
<keyword evidence="1" id="KW-0812">Transmembrane</keyword>
<dbReference type="STRING" id="1276229.SSYRP_v1c08770"/>
<feature type="transmembrane region" description="Helical" evidence="1">
    <location>
        <begin position="308"/>
        <end position="330"/>
    </location>
</feature>
<dbReference type="HOGENOM" id="CLU_683166_0_0_14"/>
<feature type="transmembrane region" description="Helical" evidence="1">
    <location>
        <begin position="167"/>
        <end position="188"/>
    </location>
</feature>
<organism evidence="2 3">
    <name type="scientific">Spiroplasma syrphidicola EA-1</name>
    <dbReference type="NCBI Taxonomy" id="1276229"/>
    <lineage>
        <taxon>Bacteria</taxon>
        <taxon>Bacillati</taxon>
        <taxon>Mycoplasmatota</taxon>
        <taxon>Mollicutes</taxon>
        <taxon>Entomoplasmatales</taxon>
        <taxon>Spiroplasmataceae</taxon>
        <taxon>Spiroplasma</taxon>
    </lineage>
</organism>
<dbReference type="eggNOG" id="COG0697">
    <property type="taxonomic scope" value="Bacteria"/>
</dbReference>
<protein>
    <recommendedName>
        <fullName evidence="4">EamA domain-containing protein</fullName>
    </recommendedName>
</protein>
<gene>
    <name evidence="2" type="ORF">SSYRP_v1c08770</name>
</gene>
<dbReference type="KEGG" id="ssyr:SSYRP_v1c08770"/>
<evidence type="ECO:0000256" key="1">
    <source>
        <dbReference type="SAM" id="Phobius"/>
    </source>
</evidence>